<dbReference type="Proteomes" id="UP000006671">
    <property type="component" value="Unassembled WGS sequence"/>
</dbReference>
<reference evidence="2 3" key="1">
    <citation type="journal article" date="2010" name="Cell">
        <title>The genome of Naegleria gruberi illuminates early eukaryotic versatility.</title>
        <authorList>
            <person name="Fritz-Laylin L.K."/>
            <person name="Prochnik S.E."/>
            <person name="Ginger M.L."/>
            <person name="Dacks J.B."/>
            <person name="Carpenter M.L."/>
            <person name="Field M.C."/>
            <person name="Kuo A."/>
            <person name="Paredez A."/>
            <person name="Chapman J."/>
            <person name="Pham J."/>
            <person name="Shu S."/>
            <person name="Neupane R."/>
            <person name="Cipriano M."/>
            <person name="Mancuso J."/>
            <person name="Tu H."/>
            <person name="Salamov A."/>
            <person name="Lindquist E."/>
            <person name="Shapiro H."/>
            <person name="Lucas S."/>
            <person name="Grigoriev I.V."/>
            <person name="Cande W.Z."/>
            <person name="Fulton C."/>
            <person name="Rokhsar D.S."/>
            <person name="Dawson S.C."/>
        </authorList>
    </citation>
    <scope>NUCLEOTIDE SEQUENCE [LARGE SCALE GENOMIC DNA]</scope>
    <source>
        <strain evidence="2 3">NEG-M</strain>
    </source>
</reference>
<evidence type="ECO:0000313" key="2">
    <source>
        <dbReference type="EMBL" id="EFC38267.1"/>
    </source>
</evidence>
<organism evidence="3">
    <name type="scientific">Naegleria gruberi</name>
    <name type="common">Amoeba</name>
    <dbReference type="NCBI Taxonomy" id="5762"/>
    <lineage>
        <taxon>Eukaryota</taxon>
        <taxon>Discoba</taxon>
        <taxon>Heterolobosea</taxon>
        <taxon>Tetramitia</taxon>
        <taxon>Eutetramitia</taxon>
        <taxon>Vahlkampfiidae</taxon>
        <taxon>Naegleria</taxon>
    </lineage>
</organism>
<gene>
    <name evidence="2" type="ORF">NAEGRDRAFT_73980</name>
</gene>
<dbReference type="EMBL" id="GG738909">
    <property type="protein sequence ID" value="EFC38267.1"/>
    <property type="molecule type" value="Genomic_DNA"/>
</dbReference>
<dbReference type="InParanoid" id="D2VY57"/>
<dbReference type="AlphaFoldDB" id="D2VY57"/>
<evidence type="ECO:0000313" key="3">
    <source>
        <dbReference type="Proteomes" id="UP000006671"/>
    </source>
</evidence>
<dbReference type="RefSeq" id="XP_002671011.1">
    <property type="nucleotide sequence ID" value="XM_002670965.1"/>
</dbReference>
<dbReference type="KEGG" id="ngr:NAEGRDRAFT_73980"/>
<proteinExistence type="predicted"/>
<sequence length="368" mass="42971">MGSAISHQPTSKEDKKIKKKVKKKKQKDLQKSLEASLGNLVSPEEITQFFNLYSSPKLLEECFFDFETLYEKLLDNNGEVRKLKVNLAVINIQKWCESRLKTRLVANVLRVTERKKLGFGLVHVAILLGQYIIHWFDDGLVHLTPIKSSHPNLAVEVGELDIEEKKDQEKIKQLCFVISEYNTKMVYNNRNCNCHHFVRDCISALDLNFSSIMKGQLGNYLRRIRNGKLLTEREFCNPITQERVLFNTHKQLDEYVIDLLTKHPSFKEEHPYDFELLKAFDRGFWMGHLKDKHEKLKQAEGLHYTWNEIFLPLIKQEEKEEIEKLPDVEETAETETIVCSSFVHSIIFHENYVCPFGDPHTVGCFLDV</sequence>
<feature type="region of interest" description="Disordered" evidence="1">
    <location>
        <begin position="1"/>
        <end position="25"/>
    </location>
</feature>
<evidence type="ECO:0000256" key="1">
    <source>
        <dbReference type="SAM" id="MobiDB-lite"/>
    </source>
</evidence>
<dbReference type="OrthoDB" id="10252529at2759"/>
<keyword evidence="3" id="KW-1185">Reference proteome</keyword>
<name>D2VY57_NAEGR</name>
<dbReference type="VEuPathDB" id="AmoebaDB:NAEGRDRAFT_73980"/>
<dbReference type="OMA" id="EYNTKMV"/>
<dbReference type="GeneID" id="8857821"/>
<accession>D2VY57</accession>
<protein>
    <submittedName>
        <fullName evidence="2">Predicted protein</fullName>
    </submittedName>
</protein>